<sequence length="151" mass="16931">MAALGATHEQRCHRYRELFRHQLAPGMVDPIRQTTPSGLMLEAAIGVCPRLPKAYGITYYSTQVSPEEGFPMSTITASEARANLYRLIDEAAESHQPLLITGKRNKAVLIAEEDWQAIQETLFLLSVPGMRESIREGMDTPIEECDEALDW</sequence>
<dbReference type="NCBIfam" id="TIGR01552">
    <property type="entry name" value="phd_fam"/>
    <property type="match status" value="1"/>
</dbReference>
<dbReference type="InterPro" id="IPR051405">
    <property type="entry name" value="phD/YefM_antitoxin"/>
</dbReference>
<dbReference type="PANTHER" id="PTHR33713">
    <property type="entry name" value="ANTITOXIN YAFN-RELATED"/>
    <property type="match status" value="1"/>
</dbReference>
<evidence type="ECO:0000256" key="1">
    <source>
        <dbReference type="ARBA" id="ARBA00009981"/>
    </source>
</evidence>
<gene>
    <name evidence="3" type="ORF">FHR94_003444</name>
</gene>
<evidence type="ECO:0000313" key="4">
    <source>
        <dbReference type="Proteomes" id="UP000547614"/>
    </source>
</evidence>
<dbReference type="SUPFAM" id="SSF143120">
    <property type="entry name" value="YefM-like"/>
    <property type="match status" value="1"/>
</dbReference>
<organism evidence="3 4">
    <name type="scientific">Halomonas cerina</name>
    <dbReference type="NCBI Taxonomy" id="447424"/>
    <lineage>
        <taxon>Bacteria</taxon>
        <taxon>Pseudomonadati</taxon>
        <taxon>Pseudomonadota</taxon>
        <taxon>Gammaproteobacteria</taxon>
        <taxon>Oceanospirillales</taxon>
        <taxon>Halomonadaceae</taxon>
        <taxon>Halomonas</taxon>
    </lineage>
</organism>
<name>A0A839VHT1_9GAMM</name>
<dbReference type="PANTHER" id="PTHR33713:SF6">
    <property type="entry name" value="ANTITOXIN YEFM"/>
    <property type="match status" value="1"/>
</dbReference>
<dbReference type="InterPro" id="IPR036165">
    <property type="entry name" value="YefM-like_sf"/>
</dbReference>
<keyword evidence="4" id="KW-1185">Reference proteome</keyword>
<comment type="caution">
    <text evidence="3">The sequence shown here is derived from an EMBL/GenBank/DDBJ whole genome shotgun (WGS) entry which is preliminary data.</text>
</comment>
<protein>
    <recommendedName>
        <fullName evidence="2">Antitoxin</fullName>
    </recommendedName>
</protein>
<evidence type="ECO:0000256" key="2">
    <source>
        <dbReference type="RuleBase" id="RU362080"/>
    </source>
</evidence>
<accession>A0A839VHT1</accession>
<dbReference type="Gene3D" id="3.40.1620.10">
    <property type="entry name" value="YefM-like domain"/>
    <property type="match status" value="1"/>
</dbReference>
<dbReference type="RefSeq" id="WP_425485398.1">
    <property type="nucleotide sequence ID" value="NZ_JACHXP010000022.1"/>
</dbReference>
<evidence type="ECO:0000313" key="3">
    <source>
        <dbReference type="EMBL" id="MBB3192164.1"/>
    </source>
</evidence>
<reference evidence="3 4" key="1">
    <citation type="submission" date="2020-08" db="EMBL/GenBank/DDBJ databases">
        <title>Genomic Encyclopedia of Type Strains, Phase III (KMG-III): the genomes of soil and plant-associated and newly described type strains.</title>
        <authorList>
            <person name="Whitman W."/>
        </authorList>
    </citation>
    <scope>NUCLEOTIDE SEQUENCE [LARGE SCALE GENOMIC DNA]</scope>
    <source>
        <strain evidence="3 4">CECT 7282</strain>
    </source>
</reference>
<comment type="function">
    <text evidence="2">Antitoxin component of a type II toxin-antitoxin (TA) system.</text>
</comment>
<dbReference type="EMBL" id="JACHXP010000022">
    <property type="protein sequence ID" value="MBB3192164.1"/>
    <property type="molecule type" value="Genomic_DNA"/>
</dbReference>
<comment type="similarity">
    <text evidence="1 2">Belongs to the phD/YefM antitoxin family.</text>
</comment>
<dbReference type="Pfam" id="PF02604">
    <property type="entry name" value="PhdYeFM_antitox"/>
    <property type="match status" value="1"/>
</dbReference>
<dbReference type="Gene3D" id="1.10.1220.170">
    <property type="match status" value="1"/>
</dbReference>
<dbReference type="InterPro" id="IPR006442">
    <property type="entry name" value="Antitoxin_Phd/YefM"/>
</dbReference>
<proteinExistence type="inferred from homology"/>
<dbReference type="Proteomes" id="UP000547614">
    <property type="component" value="Unassembled WGS sequence"/>
</dbReference>
<dbReference type="AlphaFoldDB" id="A0A839VHT1"/>